<protein>
    <submittedName>
        <fullName evidence="2">Uncharacterized protein</fullName>
    </submittedName>
</protein>
<evidence type="ECO:0000313" key="2">
    <source>
        <dbReference type="EMBL" id="KAA8519970.1"/>
    </source>
</evidence>
<evidence type="ECO:0000313" key="3">
    <source>
        <dbReference type="Proteomes" id="UP000325577"/>
    </source>
</evidence>
<proteinExistence type="predicted"/>
<dbReference type="EMBL" id="CM018049">
    <property type="protein sequence ID" value="KAA8519970.1"/>
    <property type="molecule type" value="Genomic_DNA"/>
</dbReference>
<dbReference type="Proteomes" id="UP000325577">
    <property type="component" value="Linkage Group LG6"/>
</dbReference>
<feature type="region of interest" description="Disordered" evidence="1">
    <location>
        <begin position="36"/>
        <end position="66"/>
    </location>
</feature>
<organism evidence="2 3">
    <name type="scientific">Nyssa sinensis</name>
    <dbReference type="NCBI Taxonomy" id="561372"/>
    <lineage>
        <taxon>Eukaryota</taxon>
        <taxon>Viridiplantae</taxon>
        <taxon>Streptophyta</taxon>
        <taxon>Embryophyta</taxon>
        <taxon>Tracheophyta</taxon>
        <taxon>Spermatophyta</taxon>
        <taxon>Magnoliopsida</taxon>
        <taxon>eudicotyledons</taxon>
        <taxon>Gunneridae</taxon>
        <taxon>Pentapetalae</taxon>
        <taxon>asterids</taxon>
        <taxon>Cornales</taxon>
        <taxon>Nyssaceae</taxon>
        <taxon>Nyssa</taxon>
    </lineage>
</organism>
<reference evidence="2 3" key="1">
    <citation type="submission" date="2019-09" db="EMBL/GenBank/DDBJ databases">
        <title>A chromosome-level genome assembly of the Chinese tupelo Nyssa sinensis.</title>
        <authorList>
            <person name="Yang X."/>
            <person name="Kang M."/>
            <person name="Yang Y."/>
            <person name="Xiong H."/>
            <person name="Wang M."/>
            <person name="Zhang Z."/>
            <person name="Wang Z."/>
            <person name="Wu H."/>
            <person name="Ma T."/>
            <person name="Liu J."/>
            <person name="Xi Z."/>
        </authorList>
    </citation>
    <scope>NUCLEOTIDE SEQUENCE [LARGE SCALE GENOMIC DNA]</scope>
    <source>
        <strain evidence="2">J267</strain>
        <tissue evidence="2">Leaf</tissue>
    </source>
</reference>
<sequence length="207" mass="23238">MDVQFHELQMYYPATAIASQGEPSISIGDLQFLSYPTETISPNPLEPEPEPEPEPANNTESETETQQLNIMSEPITLELPPCDYDNMAEPFVLEHQLSPLDGSTSHHESSSVTESTVSHEPPLRILPNRTTRGVPRVSYKPVLNSTSKYPLNNYVSYYSHHDTGDEQPVNVERVDGQRRLSLSKPIKIGISNNEARWAVIRILQNSL</sequence>
<feature type="compositionally biased region" description="Low complexity" evidence="1">
    <location>
        <begin position="110"/>
        <end position="120"/>
    </location>
</feature>
<keyword evidence="3" id="KW-1185">Reference proteome</keyword>
<gene>
    <name evidence="2" type="ORF">F0562_014232</name>
</gene>
<feature type="region of interest" description="Disordered" evidence="1">
    <location>
        <begin position="98"/>
        <end position="129"/>
    </location>
</feature>
<accession>A0A5J4ZN15</accession>
<dbReference type="AlphaFoldDB" id="A0A5J4ZN15"/>
<evidence type="ECO:0000256" key="1">
    <source>
        <dbReference type="SAM" id="MobiDB-lite"/>
    </source>
</evidence>
<name>A0A5J4ZN15_9ASTE</name>
<dbReference type="OrthoDB" id="1929979at2759"/>